<dbReference type="AlphaFoldDB" id="A0A1C4X2T7"/>
<reference evidence="3" key="1">
    <citation type="submission" date="2016-06" db="EMBL/GenBank/DDBJ databases">
        <authorList>
            <person name="Varghese N."/>
            <person name="Submissions Spin"/>
        </authorList>
    </citation>
    <scope>NUCLEOTIDE SEQUENCE [LARGE SCALE GENOMIC DNA]</scope>
    <source>
        <strain evidence="3">DSM 43909</strain>
    </source>
</reference>
<evidence type="ECO:0000313" key="3">
    <source>
        <dbReference type="Proteomes" id="UP000198242"/>
    </source>
</evidence>
<sequence>MTSNSDGAGRPEPDLFRTDPPLDDAVTRQYYARRFRRKLAEAGSKSGLGRLRANLQSDDQDQDDVYFAEMNKSGDSPVNFDVDAQEATQNAILKFLSDHNSGEQPVWAGEDVKYVAMRRPPLKSIVCRCDSVDGSTLVNNTWMGAASVTVVELYFGSWSRLEALSITSMTGMTMSAENHTRRVTTGPLYSGTSAAPRLRPAEGEVYYADHLTGFRARIIEHRPDRHPGSIAAVAYSKSRAERIRPYVEAAWQVSSASRGKRTNGRYFNAAGNPIIFGLVLGQLEAVIEPEPTALHDSAFLAIHEILGGKVVRLDDLAPLNYIEMYQKHAPDFGGTAKPIPPYIAYVGDELPAWMADVHASNR</sequence>
<dbReference type="EMBL" id="LT607411">
    <property type="protein sequence ID" value="SCF02775.1"/>
    <property type="molecule type" value="Genomic_DNA"/>
</dbReference>
<dbReference type="RefSeq" id="WP_157744461.1">
    <property type="nucleotide sequence ID" value="NZ_LT607411.1"/>
</dbReference>
<name>A0A1C4X2T7_MICVI</name>
<feature type="region of interest" description="Disordered" evidence="1">
    <location>
        <begin position="1"/>
        <end position="23"/>
    </location>
</feature>
<evidence type="ECO:0000256" key="1">
    <source>
        <dbReference type="SAM" id="MobiDB-lite"/>
    </source>
</evidence>
<keyword evidence="3" id="KW-1185">Reference proteome</keyword>
<gene>
    <name evidence="2" type="ORF">GA0074695_2960</name>
</gene>
<evidence type="ECO:0000313" key="2">
    <source>
        <dbReference type="EMBL" id="SCF02775.1"/>
    </source>
</evidence>
<accession>A0A1C4X2T7</accession>
<dbReference type="Proteomes" id="UP000198242">
    <property type="component" value="Chromosome I"/>
</dbReference>
<protein>
    <submittedName>
        <fullName evidence="2">Uncharacterized protein</fullName>
    </submittedName>
</protein>
<organism evidence="2 3">
    <name type="scientific">Micromonospora viridifaciens</name>
    <dbReference type="NCBI Taxonomy" id="1881"/>
    <lineage>
        <taxon>Bacteria</taxon>
        <taxon>Bacillati</taxon>
        <taxon>Actinomycetota</taxon>
        <taxon>Actinomycetes</taxon>
        <taxon>Micromonosporales</taxon>
        <taxon>Micromonosporaceae</taxon>
        <taxon>Micromonospora</taxon>
    </lineage>
</organism>
<proteinExistence type="predicted"/>